<comment type="caution">
    <text evidence="1">The sequence shown here is derived from an EMBL/GenBank/DDBJ whole genome shotgun (WGS) entry which is preliminary data.</text>
</comment>
<gene>
    <name evidence="1" type="ORF">DI536_28585</name>
</gene>
<sequence>MFSLLVAAVVTVNGGWSCDEEDARVTAHLEDALTQLRTSTPARLSEAQLAAREGVLEDLRRYIDAQQFPRSKGPTSPVFVDDADAHCAMGALISWNGGDDVVRHIRATRNLATVPRLRDEPGLAEWLTSHGMTVEEAALVQPTYYVCTPAIDVCRRKQYGQTWAANGQTAMAPYTDARAATADGQCAVAKAAFAPRFGLPVGAIYQLETGLVKSGDSLVHASWFACRNPLRISQAALDEPSVEGCISTVVADDPRALLSSCGNDYGQNQLPRCGEDGRFRAATMPVQGTAEALGQYLARYGIDAGFPSVDLAALERAAWSHSDDGGTVPVGEFATCLTWNGTNAETCVLLEDGGVVNDAGVVVDAGVTDAGVVVQKPIDDTPAERLPGCSTGLGAIASLAVLLLRRRVTAR</sequence>
<protein>
    <submittedName>
        <fullName evidence="1">Uncharacterized protein</fullName>
    </submittedName>
</protein>
<dbReference type="Proteomes" id="UP000249061">
    <property type="component" value="Unassembled WGS sequence"/>
</dbReference>
<evidence type="ECO:0000313" key="1">
    <source>
        <dbReference type="EMBL" id="PZR07214.1"/>
    </source>
</evidence>
<dbReference type="EMBL" id="QFQP01000033">
    <property type="protein sequence ID" value="PZR07214.1"/>
    <property type="molecule type" value="Genomic_DNA"/>
</dbReference>
<evidence type="ECO:0000313" key="2">
    <source>
        <dbReference type="Proteomes" id="UP000249061"/>
    </source>
</evidence>
<proteinExistence type="predicted"/>
<organism evidence="1 2">
    <name type="scientific">Archangium gephyra</name>
    <dbReference type="NCBI Taxonomy" id="48"/>
    <lineage>
        <taxon>Bacteria</taxon>
        <taxon>Pseudomonadati</taxon>
        <taxon>Myxococcota</taxon>
        <taxon>Myxococcia</taxon>
        <taxon>Myxococcales</taxon>
        <taxon>Cystobacterineae</taxon>
        <taxon>Archangiaceae</taxon>
        <taxon>Archangium</taxon>
    </lineage>
</organism>
<dbReference type="AlphaFoldDB" id="A0A2W5UV53"/>
<accession>A0A2W5UV53</accession>
<name>A0A2W5UV53_9BACT</name>
<reference evidence="1 2" key="1">
    <citation type="submission" date="2017-08" db="EMBL/GenBank/DDBJ databases">
        <title>Infants hospitalized years apart are colonized by the same room-sourced microbial strains.</title>
        <authorList>
            <person name="Brooks B."/>
            <person name="Olm M.R."/>
            <person name="Firek B.A."/>
            <person name="Baker R."/>
            <person name="Thomas B.C."/>
            <person name="Morowitz M.J."/>
            <person name="Banfield J.F."/>
        </authorList>
    </citation>
    <scope>NUCLEOTIDE SEQUENCE [LARGE SCALE GENOMIC DNA]</scope>
    <source>
        <strain evidence="1">S2_003_000_R2_14</strain>
    </source>
</reference>